<dbReference type="Proteomes" id="UP000003648">
    <property type="component" value="Unassembled WGS sequence"/>
</dbReference>
<evidence type="ECO:0000313" key="8">
    <source>
        <dbReference type="EMBL" id="EFO71003.1"/>
    </source>
</evidence>
<dbReference type="PANTHER" id="PTHR43337">
    <property type="entry name" value="XANTHINE/URACIL PERMEASE C887.17-RELATED"/>
    <property type="match status" value="1"/>
</dbReference>
<evidence type="ECO:0000256" key="6">
    <source>
        <dbReference type="ARBA" id="ARBA00023136"/>
    </source>
</evidence>
<dbReference type="AlphaFoldDB" id="E1NSB9"/>
<dbReference type="GO" id="GO:0005886">
    <property type="term" value="C:plasma membrane"/>
    <property type="evidence" value="ECO:0007669"/>
    <property type="project" value="TreeGrafter"/>
</dbReference>
<feature type="transmembrane region" description="Helical" evidence="7">
    <location>
        <begin position="21"/>
        <end position="38"/>
    </location>
</feature>
<evidence type="ECO:0000256" key="5">
    <source>
        <dbReference type="ARBA" id="ARBA00022989"/>
    </source>
</evidence>
<name>E1NSB9_9LACO</name>
<protein>
    <recommendedName>
        <fullName evidence="10">Permease</fullName>
    </recommendedName>
</protein>
<evidence type="ECO:0000256" key="1">
    <source>
        <dbReference type="ARBA" id="ARBA00004141"/>
    </source>
</evidence>
<proteinExistence type="inferred from homology"/>
<evidence type="ECO:0000256" key="3">
    <source>
        <dbReference type="ARBA" id="ARBA00022448"/>
    </source>
</evidence>
<dbReference type="PANTHER" id="PTHR43337:SF11">
    <property type="entry name" value="GUANINE_HYPOXANTHINE PERMEASE PBUG"/>
    <property type="match status" value="1"/>
</dbReference>
<dbReference type="GO" id="GO:0005345">
    <property type="term" value="F:purine nucleobase transmembrane transporter activity"/>
    <property type="evidence" value="ECO:0007669"/>
    <property type="project" value="TreeGrafter"/>
</dbReference>
<feature type="transmembrane region" description="Helical" evidence="7">
    <location>
        <begin position="172"/>
        <end position="189"/>
    </location>
</feature>
<evidence type="ECO:0000313" key="9">
    <source>
        <dbReference type="Proteomes" id="UP000003648"/>
    </source>
</evidence>
<comment type="subcellular location">
    <subcellularLocation>
        <location evidence="1">Membrane</location>
        <topology evidence="1">Multi-pass membrane protein</topology>
    </subcellularLocation>
</comment>
<keyword evidence="5 7" id="KW-1133">Transmembrane helix</keyword>
<reference evidence="8 9" key="1">
    <citation type="submission" date="2010-09" db="EMBL/GenBank/DDBJ databases">
        <authorList>
            <person name="Durkin A.S."/>
            <person name="Madupu R."/>
            <person name="Torralba M."/>
            <person name="Gillis M."/>
            <person name="Methe B."/>
            <person name="Sutton G."/>
            <person name="Nelson K.E."/>
        </authorList>
    </citation>
    <scope>NUCLEOTIDE SEQUENCE [LARGE SCALE GENOMIC DNA]</scope>
    <source>
        <strain evidence="8 9">LactinV 01V1-a</strain>
    </source>
</reference>
<comment type="caution">
    <text evidence="8">The sequence shown here is derived from an EMBL/GenBank/DDBJ whole genome shotgun (WGS) entry which is preliminary data.</text>
</comment>
<evidence type="ECO:0000256" key="7">
    <source>
        <dbReference type="SAM" id="Phobius"/>
    </source>
</evidence>
<feature type="transmembrane region" description="Helical" evidence="7">
    <location>
        <begin position="240"/>
        <end position="258"/>
    </location>
</feature>
<dbReference type="Pfam" id="PF00860">
    <property type="entry name" value="Xan_ur_permease"/>
    <property type="match status" value="1"/>
</dbReference>
<dbReference type="EMBL" id="AEHQ01000036">
    <property type="protein sequence ID" value="EFO71003.1"/>
    <property type="molecule type" value="Genomic_DNA"/>
</dbReference>
<feature type="transmembrane region" description="Helical" evidence="7">
    <location>
        <begin position="50"/>
        <end position="70"/>
    </location>
</feature>
<sequence length="275" mass="29979">MQILDNFFHLKKSKTSIKQEFIAALTTFVSLSYILFANPNILHDAGIDKGAAFTVTAIATAIGCFLMGIIANYPIALAPTLGSGAFFAYNVCIGMKIPWATALAAVLLASILFILITILKLREMVVDAIPQDLKYAISSGIGLFIAFIGLQSSKLIVNSNSTLVKLGSFNNPDTWVSMFGIILTVILVASRIPGSIFIGMLLTALFGIIIRQIPLPNSIVSSAPSIAPTFGKAILELKNINTTQLFMVVITFFTSYFFRHCWHPNWNDATSWYGR</sequence>
<dbReference type="InterPro" id="IPR045018">
    <property type="entry name" value="Azg-like"/>
</dbReference>
<comment type="similarity">
    <text evidence="2">Belongs to the nucleobase:cation symporter-2 (NCS2) (TC 2.A.40) family. Azg-like subfamily.</text>
</comment>
<evidence type="ECO:0000256" key="4">
    <source>
        <dbReference type="ARBA" id="ARBA00022692"/>
    </source>
</evidence>
<evidence type="ECO:0000256" key="2">
    <source>
        <dbReference type="ARBA" id="ARBA00005697"/>
    </source>
</evidence>
<gene>
    <name evidence="8" type="ORF">HMPREF9211_1272</name>
</gene>
<evidence type="ECO:0008006" key="10">
    <source>
        <dbReference type="Google" id="ProtNLM"/>
    </source>
</evidence>
<accession>E1NSB9</accession>
<feature type="transmembrane region" description="Helical" evidence="7">
    <location>
        <begin position="196"/>
        <end position="214"/>
    </location>
</feature>
<keyword evidence="4 7" id="KW-0812">Transmembrane</keyword>
<organism evidence="8 9">
    <name type="scientific">Lactobacillus iners LactinV 01V1-a</name>
    <dbReference type="NCBI Taxonomy" id="879297"/>
    <lineage>
        <taxon>Bacteria</taxon>
        <taxon>Bacillati</taxon>
        <taxon>Bacillota</taxon>
        <taxon>Bacilli</taxon>
        <taxon>Lactobacillales</taxon>
        <taxon>Lactobacillaceae</taxon>
        <taxon>Lactobacillus</taxon>
    </lineage>
</organism>
<feature type="transmembrane region" description="Helical" evidence="7">
    <location>
        <begin position="103"/>
        <end position="121"/>
    </location>
</feature>
<feature type="transmembrane region" description="Helical" evidence="7">
    <location>
        <begin position="133"/>
        <end position="152"/>
    </location>
</feature>
<keyword evidence="3" id="KW-0813">Transport</keyword>
<dbReference type="InterPro" id="IPR006043">
    <property type="entry name" value="NCS2"/>
</dbReference>
<keyword evidence="6 7" id="KW-0472">Membrane</keyword>